<keyword evidence="3" id="KW-1185">Reference proteome</keyword>
<dbReference type="Gene3D" id="3.10.450.360">
    <property type="match status" value="1"/>
</dbReference>
<keyword evidence="1" id="KW-0732">Signal</keyword>
<protein>
    <submittedName>
        <fullName evidence="2">Uncharacterized protein</fullName>
    </submittedName>
</protein>
<evidence type="ECO:0000313" key="3">
    <source>
        <dbReference type="Proteomes" id="UP001589589"/>
    </source>
</evidence>
<proteinExistence type="predicted"/>
<gene>
    <name evidence="2" type="ORF">ACFFUQ_20555</name>
</gene>
<name>A0ABV5FSA1_9FLAO</name>
<feature type="chain" id="PRO_5046869623" evidence="1">
    <location>
        <begin position="21"/>
        <end position="194"/>
    </location>
</feature>
<organism evidence="2 3">
    <name type="scientific">Flavobacterium branchiarum</name>
    <dbReference type="NCBI Taxonomy" id="1114870"/>
    <lineage>
        <taxon>Bacteria</taxon>
        <taxon>Pseudomonadati</taxon>
        <taxon>Bacteroidota</taxon>
        <taxon>Flavobacteriia</taxon>
        <taxon>Flavobacteriales</taxon>
        <taxon>Flavobacteriaceae</taxon>
        <taxon>Flavobacterium</taxon>
    </lineage>
</organism>
<feature type="signal peptide" evidence="1">
    <location>
        <begin position="1"/>
        <end position="20"/>
    </location>
</feature>
<evidence type="ECO:0000313" key="2">
    <source>
        <dbReference type="EMBL" id="MFB9066418.1"/>
    </source>
</evidence>
<dbReference type="RefSeq" id="WP_290264668.1">
    <property type="nucleotide sequence ID" value="NZ_JAUFQQ010000003.1"/>
</dbReference>
<accession>A0ABV5FSA1</accession>
<evidence type="ECO:0000256" key="1">
    <source>
        <dbReference type="SAM" id="SignalP"/>
    </source>
</evidence>
<sequence length="194" mass="21983">MKRVILMLVAVMATVSISQAQSVTEAQVKSEIKAVSKKDPNAKAEKKSLRMELRKLEGQDVNEATKDQFAIDFGKVSDVKWSRSKYYDEATFMNNGAPLTAFYDSKSQLVGTTRHEKFADLPAKIQNSINNKYKEYAIGQVLYYQDNEQNDTDMILFGRQFEDADSYFVEVSKDAKNSLLQVAKNGDISYFSKL</sequence>
<dbReference type="SUPFAM" id="SSF160574">
    <property type="entry name" value="BT0923-like"/>
    <property type="match status" value="1"/>
</dbReference>
<dbReference type="EMBL" id="JBHMEX010000069">
    <property type="protein sequence ID" value="MFB9066418.1"/>
    <property type="molecule type" value="Genomic_DNA"/>
</dbReference>
<reference evidence="2 3" key="1">
    <citation type="submission" date="2024-09" db="EMBL/GenBank/DDBJ databases">
        <authorList>
            <person name="Sun Q."/>
            <person name="Mori K."/>
        </authorList>
    </citation>
    <scope>NUCLEOTIDE SEQUENCE [LARGE SCALE GENOMIC DNA]</scope>
    <source>
        <strain evidence="2 3">CECT 7908</strain>
    </source>
</reference>
<comment type="caution">
    <text evidence="2">The sequence shown here is derived from an EMBL/GenBank/DDBJ whole genome shotgun (WGS) entry which is preliminary data.</text>
</comment>
<dbReference type="Proteomes" id="UP001589589">
    <property type="component" value="Unassembled WGS sequence"/>
</dbReference>